<dbReference type="EMBL" id="BAABIQ010000039">
    <property type="protein sequence ID" value="GAA4798355.1"/>
    <property type="molecule type" value="Genomic_DNA"/>
</dbReference>
<dbReference type="InterPro" id="IPR000843">
    <property type="entry name" value="HTH_LacI"/>
</dbReference>
<dbReference type="RefSeq" id="WP_345232515.1">
    <property type="nucleotide sequence ID" value="NZ_BAABIQ010000039.1"/>
</dbReference>
<keyword evidence="3" id="KW-0804">Transcription</keyword>
<dbReference type="InterPro" id="IPR046335">
    <property type="entry name" value="LacI/GalR-like_sensor"/>
</dbReference>
<dbReference type="Gene3D" id="1.10.260.40">
    <property type="entry name" value="lambda repressor-like DNA-binding domains"/>
    <property type="match status" value="1"/>
</dbReference>
<dbReference type="SUPFAM" id="SSF53822">
    <property type="entry name" value="Periplasmic binding protein-like I"/>
    <property type="match status" value="1"/>
</dbReference>
<dbReference type="PROSITE" id="PS50932">
    <property type="entry name" value="HTH_LACI_2"/>
    <property type="match status" value="1"/>
</dbReference>
<dbReference type="PANTHER" id="PTHR30146">
    <property type="entry name" value="LACI-RELATED TRANSCRIPTIONAL REPRESSOR"/>
    <property type="match status" value="1"/>
</dbReference>
<keyword evidence="1" id="KW-0805">Transcription regulation</keyword>
<dbReference type="InterPro" id="IPR028082">
    <property type="entry name" value="Peripla_BP_I"/>
</dbReference>
<evidence type="ECO:0000259" key="4">
    <source>
        <dbReference type="PROSITE" id="PS50932"/>
    </source>
</evidence>
<keyword evidence="2 5" id="KW-0238">DNA-binding</keyword>
<evidence type="ECO:0000313" key="5">
    <source>
        <dbReference type="EMBL" id="GAA4798355.1"/>
    </source>
</evidence>
<dbReference type="Proteomes" id="UP001501411">
    <property type="component" value="Unassembled WGS sequence"/>
</dbReference>
<comment type="caution">
    <text evidence="5">The sequence shown here is derived from an EMBL/GenBank/DDBJ whole genome shotgun (WGS) entry which is preliminary data.</text>
</comment>
<dbReference type="InterPro" id="IPR010982">
    <property type="entry name" value="Lambda_DNA-bd_dom_sf"/>
</dbReference>
<sequence>MGVKKISIYDIAKHFQIAKSTVSFIINGKAEERRISKELEKRVLGYVEEIGFKPHYLARSLATGKSNSIGLIVENIGDSFFGPIALKIEERAKSMGYRVVYSSTLGNTQEAIDILKLFRETQVDGYIIVPPVGMEEAVEEVMREGKPVVVFDRMLDGVQVDYIGTNNQEITYAACMHLVEEGFKNIGFVTLDSSQSQMVERLNGYKQAIDQNNGNEVVLSVNYCSNRSDYKNEIKQFLQEHQQVDALFFATNYLCVAGLETLRDLQKHIPEDIGVAVFDENDLFRLFDPAITTIEQPLEDLSKAIFQTLQKRILRGSNRVVYTKKIIPSRLIVRQSTIRRK</sequence>
<organism evidence="5 6">
    <name type="scientific">Olivibacter ginsenosidimutans</name>
    <dbReference type="NCBI Taxonomy" id="1176537"/>
    <lineage>
        <taxon>Bacteria</taxon>
        <taxon>Pseudomonadati</taxon>
        <taxon>Bacteroidota</taxon>
        <taxon>Sphingobacteriia</taxon>
        <taxon>Sphingobacteriales</taxon>
        <taxon>Sphingobacteriaceae</taxon>
        <taxon>Olivibacter</taxon>
    </lineage>
</organism>
<dbReference type="CDD" id="cd01392">
    <property type="entry name" value="HTH_LacI"/>
    <property type="match status" value="1"/>
</dbReference>
<reference evidence="6" key="1">
    <citation type="journal article" date="2019" name="Int. J. Syst. Evol. Microbiol.">
        <title>The Global Catalogue of Microorganisms (GCM) 10K type strain sequencing project: providing services to taxonomists for standard genome sequencing and annotation.</title>
        <authorList>
            <consortium name="The Broad Institute Genomics Platform"/>
            <consortium name="The Broad Institute Genome Sequencing Center for Infectious Disease"/>
            <person name="Wu L."/>
            <person name="Ma J."/>
        </authorList>
    </citation>
    <scope>NUCLEOTIDE SEQUENCE [LARGE SCALE GENOMIC DNA]</scope>
    <source>
        <strain evidence="6">JCM 18200</strain>
    </source>
</reference>
<feature type="domain" description="HTH lacI-type" evidence="4">
    <location>
        <begin position="6"/>
        <end position="63"/>
    </location>
</feature>
<dbReference type="GO" id="GO:0003677">
    <property type="term" value="F:DNA binding"/>
    <property type="evidence" value="ECO:0007669"/>
    <property type="project" value="UniProtKB-KW"/>
</dbReference>
<evidence type="ECO:0000256" key="1">
    <source>
        <dbReference type="ARBA" id="ARBA00023015"/>
    </source>
</evidence>
<gene>
    <name evidence="5" type="ORF">GCM10023231_28850</name>
</gene>
<dbReference type="Pfam" id="PF13377">
    <property type="entry name" value="Peripla_BP_3"/>
    <property type="match status" value="1"/>
</dbReference>
<dbReference type="SMART" id="SM00354">
    <property type="entry name" value="HTH_LACI"/>
    <property type="match status" value="1"/>
</dbReference>
<name>A0ABP9BTB3_9SPHI</name>
<evidence type="ECO:0000256" key="2">
    <source>
        <dbReference type="ARBA" id="ARBA00023125"/>
    </source>
</evidence>
<evidence type="ECO:0000256" key="3">
    <source>
        <dbReference type="ARBA" id="ARBA00023163"/>
    </source>
</evidence>
<dbReference type="Pfam" id="PF00356">
    <property type="entry name" value="LacI"/>
    <property type="match status" value="1"/>
</dbReference>
<dbReference type="PANTHER" id="PTHR30146:SF109">
    <property type="entry name" value="HTH-TYPE TRANSCRIPTIONAL REGULATOR GALS"/>
    <property type="match status" value="1"/>
</dbReference>
<proteinExistence type="predicted"/>
<evidence type="ECO:0000313" key="6">
    <source>
        <dbReference type="Proteomes" id="UP001501411"/>
    </source>
</evidence>
<dbReference type="Gene3D" id="3.40.50.2300">
    <property type="match status" value="2"/>
</dbReference>
<accession>A0ABP9BTB3</accession>
<keyword evidence="6" id="KW-1185">Reference proteome</keyword>
<protein>
    <submittedName>
        <fullName evidence="5">LacI family DNA-binding transcriptional regulator</fullName>
    </submittedName>
</protein>
<dbReference type="SUPFAM" id="SSF47413">
    <property type="entry name" value="lambda repressor-like DNA-binding domains"/>
    <property type="match status" value="1"/>
</dbReference>